<evidence type="ECO:0000256" key="3">
    <source>
        <dbReference type="ARBA" id="ARBA00022989"/>
    </source>
</evidence>
<evidence type="ECO:0000256" key="6">
    <source>
        <dbReference type="RuleBase" id="RU361157"/>
    </source>
</evidence>
<feature type="domain" description="ABC transmembrane type-2" evidence="7">
    <location>
        <begin position="23"/>
        <end position="252"/>
    </location>
</feature>
<name>A0A919RAB6_9ACTN</name>
<feature type="transmembrane region" description="Helical" evidence="6">
    <location>
        <begin position="137"/>
        <end position="162"/>
    </location>
</feature>
<dbReference type="RefSeq" id="WP_239128475.1">
    <property type="nucleotide sequence ID" value="NZ_BOOW01000002.1"/>
</dbReference>
<evidence type="ECO:0000256" key="5">
    <source>
        <dbReference type="ARBA" id="ARBA00023251"/>
    </source>
</evidence>
<feature type="transmembrane region" description="Helical" evidence="6">
    <location>
        <begin position="169"/>
        <end position="189"/>
    </location>
</feature>
<feature type="transmembrane region" description="Helical" evidence="6">
    <location>
        <begin position="226"/>
        <end position="245"/>
    </location>
</feature>
<dbReference type="Pfam" id="PF01061">
    <property type="entry name" value="ABC2_membrane"/>
    <property type="match status" value="1"/>
</dbReference>
<sequence length="253" mass="27231">MKVIRDTRTMFIREITPALRQPVGLLFTMGQPLLFLFLFGPLLAGNEMFAAQGEASAWQWFVPGILIMMCITGPMMAGYMLLMELVGGSMERMLVTPMSRTAMMIGRTLKEIALLLVQAVLLIGLALPLGFRLYLPGVLAGLILLVVLGVGLGAFSFALAIASQPGGELFYMVTQAVMFPLILLSGMLLPLDSGPTWLQVLGRINPVSYIVDAERMLFAGTYANPSVLYGSAAALLIAAVGVTIGTRSMRRGI</sequence>
<accession>A0A919RAB6</accession>
<dbReference type="PANTHER" id="PTHR43229:SF3">
    <property type="entry name" value="ABC-TYPE MULTIDRUG TRANSPORT SYSTEM, PERMEASE COMPONENT"/>
    <property type="match status" value="1"/>
</dbReference>
<proteinExistence type="inferred from homology"/>
<comment type="similarity">
    <text evidence="6">Belongs to the ABC-2 integral membrane protein family.</text>
</comment>
<evidence type="ECO:0000259" key="7">
    <source>
        <dbReference type="PROSITE" id="PS51012"/>
    </source>
</evidence>
<evidence type="ECO:0000256" key="1">
    <source>
        <dbReference type="ARBA" id="ARBA00004141"/>
    </source>
</evidence>
<dbReference type="InterPro" id="IPR000412">
    <property type="entry name" value="ABC_2_transport"/>
</dbReference>
<organism evidence="8 9">
    <name type="scientific">Sinosporangium siamense</name>
    <dbReference type="NCBI Taxonomy" id="1367973"/>
    <lineage>
        <taxon>Bacteria</taxon>
        <taxon>Bacillati</taxon>
        <taxon>Actinomycetota</taxon>
        <taxon>Actinomycetes</taxon>
        <taxon>Streptosporangiales</taxon>
        <taxon>Streptosporangiaceae</taxon>
        <taxon>Sinosporangium</taxon>
    </lineage>
</organism>
<comment type="subcellular location">
    <subcellularLocation>
        <location evidence="6">Cell membrane</location>
        <topology evidence="6">Multi-pass membrane protein</topology>
    </subcellularLocation>
    <subcellularLocation>
        <location evidence="1">Membrane</location>
        <topology evidence="1">Multi-pass membrane protein</topology>
    </subcellularLocation>
</comment>
<keyword evidence="3 6" id="KW-1133">Transmembrane helix</keyword>
<evidence type="ECO:0000313" key="8">
    <source>
        <dbReference type="EMBL" id="GII89862.1"/>
    </source>
</evidence>
<dbReference type="InterPro" id="IPR013525">
    <property type="entry name" value="ABC2_TM"/>
</dbReference>
<dbReference type="PROSITE" id="PS51012">
    <property type="entry name" value="ABC_TM2"/>
    <property type="match status" value="1"/>
</dbReference>
<dbReference type="GO" id="GO:0140359">
    <property type="term" value="F:ABC-type transporter activity"/>
    <property type="evidence" value="ECO:0007669"/>
    <property type="project" value="InterPro"/>
</dbReference>
<feature type="transmembrane region" description="Helical" evidence="6">
    <location>
        <begin position="60"/>
        <end position="82"/>
    </location>
</feature>
<evidence type="ECO:0000256" key="2">
    <source>
        <dbReference type="ARBA" id="ARBA00022692"/>
    </source>
</evidence>
<dbReference type="GO" id="GO:0043190">
    <property type="term" value="C:ATP-binding cassette (ABC) transporter complex"/>
    <property type="evidence" value="ECO:0007669"/>
    <property type="project" value="InterPro"/>
</dbReference>
<keyword evidence="6" id="KW-0813">Transport</keyword>
<keyword evidence="4 6" id="KW-0472">Membrane</keyword>
<keyword evidence="9" id="KW-1185">Reference proteome</keyword>
<dbReference type="PANTHER" id="PTHR43229">
    <property type="entry name" value="NODULATION PROTEIN J"/>
    <property type="match status" value="1"/>
</dbReference>
<dbReference type="AlphaFoldDB" id="A0A919RAB6"/>
<evidence type="ECO:0000256" key="4">
    <source>
        <dbReference type="ARBA" id="ARBA00023136"/>
    </source>
</evidence>
<keyword evidence="5" id="KW-0046">Antibiotic resistance</keyword>
<dbReference type="InterPro" id="IPR051784">
    <property type="entry name" value="Nod_factor_ABC_transporter"/>
</dbReference>
<keyword evidence="6" id="KW-1003">Cell membrane</keyword>
<keyword evidence="2 6" id="KW-0812">Transmembrane</keyword>
<dbReference type="EMBL" id="BOOW01000002">
    <property type="protein sequence ID" value="GII89862.1"/>
    <property type="molecule type" value="Genomic_DNA"/>
</dbReference>
<feature type="transmembrane region" description="Helical" evidence="6">
    <location>
        <begin position="21"/>
        <end position="40"/>
    </location>
</feature>
<dbReference type="InterPro" id="IPR047817">
    <property type="entry name" value="ABC2_TM_bact-type"/>
</dbReference>
<feature type="transmembrane region" description="Helical" evidence="6">
    <location>
        <begin position="112"/>
        <end position="131"/>
    </location>
</feature>
<dbReference type="PIRSF" id="PIRSF006648">
    <property type="entry name" value="DrrB"/>
    <property type="match status" value="1"/>
</dbReference>
<dbReference type="Proteomes" id="UP000606172">
    <property type="component" value="Unassembled WGS sequence"/>
</dbReference>
<dbReference type="GO" id="GO:0046677">
    <property type="term" value="P:response to antibiotic"/>
    <property type="evidence" value="ECO:0007669"/>
    <property type="project" value="UniProtKB-KW"/>
</dbReference>
<reference evidence="8" key="1">
    <citation type="submission" date="2021-01" db="EMBL/GenBank/DDBJ databases">
        <title>Whole genome shotgun sequence of Sinosporangium siamense NBRC 109515.</title>
        <authorList>
            <person name="Komaki H."/>
            <person name="Tamura T."/>
        </authorList>
    </citation>
    <scope>NUCLEOTIDE SEQUENCE</scope>
    <source>
        <strain evidence="8">NBRC 109515</strain>
    </source>
</reference>
<gene>
    <name evidence="8" type="ORF">Ssi02_00930</name>
</gene>
<protein>
    <recommendedName>
        <fullName evidence="6">Transport permease protein</fullName>
    </recommendedName>
</protein>
<comment type="caution">
    <text evidence="8">The sequence shown here is derived from an EMBL/GenBank/DDBJ whole genome shotgun (WGS) entry which is preliminary data.</text>
</comment>
<evidence type="ECO:0000313" key="9">
    <source>
        <dbReference type="Proteomes" id="UP000606172"/>
    </source>
</evidence>